<dbReference type="InterPro" id="IPR050469">
    <property type="entry name" value="Diguanylate_Cyclase"/>
</dbReference>
<evidence type="ECO:0000256" key="1">
    <source>
        <dbReference type="SAM" id="Phobius"/>
    </source>
</evidence>
<feature type="transmembrane region" description="Helical" evidence="1">
    <location>
        <begin position="323"/>
        <end position="340"/>
    </location>
</feature>
<dbReference type="EMBL" id="CACRTR010000012">
    <property type="protein sequence ID" value="VYU44843.1"/>
    <property type="molecule type" value="Genomic_DNA"/>
</dbReference>
<dbReference type="InterPro" id="IPR029787">
    <property type="entry name" value="Nucleotide_cyclase"/>
</dbReference>
<reference evidence="3" key="1">
    <citation type="submission" date="2019-11" db="EMBL/GenBank/DDBJ databases">
        <authorList>
            <person name="Feng L."/>
        </authorList>
    </citation>
    <scope>NUCLEOTIDE SEQUENCE</scope>
    <source>
        <strain evidence="3">ElimosumLFYP34</strain>
    </source>
</reference>
<name>A0A6N3EYL1_EUBLI</name>
<dbReference type="NCBIfam" id="TIGR00254">
    <property type="entry name" value="GGDEF"/>
    <property type="match status" value="1"/>
</dbReference>
<dbReference type="AlphaFoldDB" id="A0A6N3EYL1"/>
<dbReference type="InterPro" id="IPR043128">
    <property type="entry name" value="Rev_trsase/Diguanyl_cyclase"/>
</dbReference>
<dbReference type="PANTHER" id="PTHR45138:SF9">
    <property type="entry name" value="DIGUANYLATE CYCLASE DGCM-RELATED"/>
    <property type="match status" value="1"/>
</dbReference>
<keyword evidence="1" id="KW-0472">Membrane</keyword>
<dbReference type="GO" id="GO:0052621">
    <property type="term" value="F:diguanylate cyclase activity"/>
    <property type="evidence" value="ECO:0007669"/>
    <property type="project" value="UniProtKB-EC"/>
</dbReference>
<gene>
    <name evidence="3" type="primary">ycdT_1</name>
    <name evidence="3" type="ORF">ELLFYP34_00183</name>
</gene>
<evidence type="ECO:0000313" key="3">
    <source>
        <dbReference type="EMBL" id="VYU44843.1"/>
    </source>
</evidence>
<dbReference type="SUPFAM" id="SSF55073">
    <property type="entry name" value="Nucleotide cyclase"/>
    <property type="match status" value="1"/>
</dbReference>
<feature type="transmembrane region" description="Helical" evidence="1">
    <location>
        <begin position="12"/>
        <end position="32"/>
    </location>
</feature>
<protein>
    <submittedName>
        <fullName evidence="3">Putative diguanylate cyclase YcdT</fullName>
        <ecNumber evidence="3">2.7.7.65</ecNumber>
    </submittedName>
</protein>
<dbReference type="InterPro" id="IPR000160">
    <property type="entry name" value="GGDEF_dom"/>
</dbReference>
<evidence type="ECO:0000259" key="2">
    <source>
        <dbReference type="PROSITE" id="PS50887"/>
    </source>
</evidence>
<dbReference type="EC" id="2.7.7.65" evidence="3"/>
<dbReference type="Pfam" id="PF00990">
    <property type="entry name" value="GGDEF"/>
    <property type="match status" value="1"/>
</dbReference>
<dbReference type="SUPFAM" id="SSF103190">
    <property type="entry name" value="Sensory domain-like"/>
    <property type="match status" value="1"/>
</dbReference>
<keyword evidence="1" id="KW-1133">Transmembrane helix</keyword>
<dbReference type="CDD" id="cd01949">
    <property type="entry name" value="GGDEF"/>
    <property type="match status" value="1"/>
</dbReference>
<accession>A0A6N3EYL1</accession>
<dbReference type="SMART" id="SM00267">
    <property type="entry name" value="GGDEF"/>
    <property type="match status" value="1"/>
</dbReference>
<dbReference type="PANTHER" id="PTHR45138">
    <property type="entry name" value="REGULATORY COMPONENTS OF SENSORY TRANSDUCTION SYSTEM"/>
    <property type="match status" value="1"/>
</dbReference>
<dbReference type="PROSITE" id="PS50887">
    <property type="entry name" value="GGDEF"/>
    <property type="match status" value="1"/>
</dbReference>
<sequence length="533" mass="59856">MGEEKRRNKKAVIFVVTFLVVNLLALSLITMWESVSVNRRLTAHAEEIGDGFDEVMDSYEQSFKLFAQMMGREIQNNPNPDILWDYLKSIDAPLLAIEGETFDGLYMYYQGRYLYSWDKPYSAYEETGYVATERPWYKDAVAGKGEIVFTPPYMSYANHYILTTISQLQPDGETVFAYDIKMGDIQKLVSSTLQYDDEQIMIFDQNGTVIGSTNTDYLGGNLRASLEDTAQAVSLAQREKEALDTTDEAGLAKAEEKIQSAAAFYSFRHSIDSGLSRVMDTEQKAVTVKLSGNRYYAYLDRVDGYSALVLVPVLSMLKGTLEVWLVPLLIVEILLIYVLGRVSKEQKNRELKNAYIELGQTQRRLEIALSAAKKAAAIDELTGMMNDRSFRKEIARTLDNMDSDESGILIMMDGDHFKEVNDHYGHNMGDEVIKLSAQMIIGRIRVVDLASRLHGDEFAIFVTDTADYAVARRIVEDINDTIAREAKKMNIPPITLSGGAVIARHGDTYIELSKAADKALYKAKETHDGGFAC</sequence>
<keyword evidence="1" id="KW-0812">Transmembrane</keyword>
<dbReference type="InterPro" id="IPR029151">
    <property type="entry name" value="Sensor-like_sf"/>
</dbReference>
<proteinExistence type="predicted"/>
<organism evidence="3">
    <name type="scientific">Eubacterium limosum</name>
    <dbReference type="NCBI Taxonomy" id="1736"/>
    <lineage>
        <taxon>Bacteria</taxon>
        <taxon>Bacillati</taxon>
        <taxon>Bacillota</taxon>
        <taxon>Clostridia</taxon>
        <taxon>Eubacteriales</taxon>
        <taxon>Eubacteriaceae</taxon>
        <taxon>Eubacterium</taxon>
    </lineage>
</organism>
<keyword evidence="3" id="KW-0808">Transferase</keyword>
<dbReference type="Gene3D" id="3.30.70.270">
    <property type="match status" value="1"/>
</dbReference>
<dbReference type="Gene3D" id="3.30.450.20">
    <property type="entry name" value="PAS domain"/>
    <property type="match status" value="2"/>
</dbReference>
<keyword evidence="3" id="KW-0548">Nucleotidyltransferase</keyword>
<feature type="domain" description="GGDEF" evidence="2">
    <location>
        <begin position="405"/>
        <end position="533"/>
    </location>
</feature>